<organism evidence="3 4">
    <name type="scientific">Corynespora cassiicola Philippines</name>
    <dbReference type="NCBI Taxonomy" id="1448308"/>
    <lineage>
        <taxon>Eukaryota</taxon>
        <taxon>Fungi</taxon>
        <taxon>Dikarya</taxon>
        <taxon>Ascomycota</taxon>
        <taxon>Pezizomycotina</taxon>
        <taxon>Dothideomycetes</taxon>
        <taxon>Pleosporomycetidae</taxon>
        <taxon>Pleosporales</taxon>
        <taxon>Corynesporascaceae</taxon>
        <taxon>Corynespora</taxon>
    </lineage>
</organism>
<sequence>MNRNLSPTSTNGHRAASISDRTRRRGSTGSRHSLDSPPSPSQPYDPPSPDAQNDADIAMQQADYSQYMYRSSEPNSATTISSMLKQDEYGYKPYMSSAFDSDTRSLISHAKRFDHHESRKFLLKTGSYRFSITVVFCLLIGFTLKAYEGFKTPRVIDKTQVRVFNAIMLGLSLGLGLNLASSLKRYAVILRWSLLTKRYVSLEVFDLILGLETLTKVGKLMIISLPGIRRVKFLRKLPWFREARDDGTRFTWIACMLWIFINVGAQVLVAALSLFWPVDPSDTLPLLTYGNLTAADLKTWKMDAPLEGAWANGSSMEAAWIYGMEAMAYPTFNLNETQDELSSLPGTPLYKGDGYYEYRFYNRNPAHQYTNYLLSSRKVQAKASCQQLATDGLWYGNENDTKYIEGSGDGGQTYTPYYLPERLTGSISWVGATYSYCGPRCTNFTVFQDSAPQAVTHPSLFVCNSTLSEVTGGEKDFINLSEEDKGHIYGSEKFARIAAGAMCWTGYETEGWHDRQARSYLRGSKWSPNEIIMLEEVEDLLSRFTIGAIAAFDDHGVRYNVTNQKSVPVQGQQLTVDWSYVLGIMGGICLIQFVALVSLLNFANKSIIRDESFFSLAMLLSPVVDRIGKVGINLSGEEIKNHPKLLWKKIRYDYRESKDGGPNQVDIFFQGRDDAESRRSWAPGVYA</sequence>
<dbReference type="AlphaFoldDB" id="A0A2T2N0X2"/>
<evidence type="ECO:0000256" key="1">
    <source>
        <dbReference type="SAM" id="MobiDB-lite"/>
    </source>
</evidence>
<accession>A0A2T2N0X2</accession>
<evidence type="ECO:0000313" key="3">
    <source>
        <dbReference type="EMBL" id="PSN59072.1"/>
    </source>
</evidence>
<keyword evidence="2" id="KW-1133">Transmembrane helix</keyword>
<evidence type="ECO:0000256" key="2">
    <source>
        <dbReference type="SAM" id="Phobius"/>
    </source>
</evidence>
<feature type="compositionally biased region" description="Polar residues" evidence="1">
    <location>
        <begin position="1"/>
        <end position="12"/>
    </location>
</feature>
<keyword evidence="4" id="KW-1185">Reference proteome</keyword>
<feature type="transmembrane region" description="Helical" evidence="2">
    <location>
        <begin position="250"/>
        <end position="276"/>
    </location>
</feature>
<dbReference type="OrthoDB" id="3596604at2759"/>
<protein>
    <submittedName>
        <fullName evidence="3">Uncharacterized protein</fullName>
    </submittedName>
</protein>
<feature type="transmembrane region" description="Helical" evidence="2">
    <location>
        <begin position="121"/>
        <end position="143"/>
    </location>
</feature>
<keyword evidence="2" id="KW-0812">Transmembrane</keyword>
<feature type="transmembrane region" description="Helical" evidence="2">
    <location>
        <begin position="578"/>
        <end position="603"/>
    </location>
</feature>
<dbReference type="Proteomes" id="UP000240883">
    <property type="component" value="Unassembled WGS sequence"/>
</dbReference>
<feature type="compositionally biased region" description="Pro residues" evidence="1">
    <location>
        <begin position="37"/>
        <end position="49"/>
    </location>
</feature>
<feature type="transmembrane region" description="Helical" evidence="2">
    <location>
        <begin position="163"/>
        <end position="183"/>
    </location>
</feature>
<reference evidence="3 4" key="1">
    <citation type="journal article" date="2018" name="Front. Microbiol.">
        <title>Genome-Wide Analysis of Corynespora cassiicola Leaf Fall Disease Putative Effectors.</title>
        <authorList>
            <person name="Lopez D."/>
            <person name="Ribeiro S."/>
            <person name="Label P."/>
            <person name="Fumanal B."/>
            <person name="Venisse J.S."/>
            <person name="Kohler A."/>
            <person name="de Oliveira R.R."/>
            <person name="Labutti K."/>
            <person name="Lipzen A."/>
            <person name="Lail K."/>
            <person name="Bauer D."/>
            <person name="Ohm R.A."/>
            <person name="Barry K.W."/>
            <person name="Spatafora J."/>
            <person name="Grigoriev I.V."/>
            <person name="Martin F.M."/>
            <person name="Pujade-Renaud V."/>
        </authorList>
    </citation>
    <scope>NUCLEOTIDE SEQUENCE [LARGE SCALE GENOMIC DNA]</scope>
    <source>
        <strain evidence="3 4">Philippines</strain>
    </source>
</reference>
<dbReference type="EMBL" id="KZ678167">
    <property type="protein sequence ID" value="PSN59072.1"/>
    <property type="molecule type" value="Genomic_DNA"/>
</dbReference>
<feature type="region of interest" description="Disordered" evidence="1">
    <location>
        <begin position="1"/>
        <end position="54"/>
    </location>
</feature>
<keyword evidence="2" id="KW-0472">Membrane</keyword>
<gene>
    <name evidence="3" type="ORF">BS50DRAFT_580245</name>
</gene>
<proteinExistence type="predicted"/>
<evidence type="ECO:0000313" key="4">
    <source>
        <dbReference type="Proteomes" id="UP000240883"/>
    </source>
</evidence>
<name>A0A2T2N0X2_CORCC</name>